<evidence type="ECO:0008006" key="3">
    <source>
        <dbReference type="Google" id="ProtNLM"/>
    </source>
</evidence>
<dbReference type="Gene3D" id="3.40.30.10">
    <property type="entry name" value="Glutaredoxin"/>
    <property type="match status" value="1"/>
</dbReference>
<evidence type="ECO:0000313" key="1">
    <source>
        <dbReference type="EMBL" id="BDX07246.1"/>
    </source>
</evidence>
<gene>
    <name evidence="1" type="ORF">MACH26_27670</name>
</gene>
<keyword evidence="2" id="KW-1185">Reference proteome</keyword>
<dbReference type="InterPro" id="IPR036249">
    <property type="entry name" value="Thioredoxin-like_sf"/>
</dbReference>
<dbReference type="SUPFAM" id="SSF52833">
    <property type="entry name" value="Thioredoxin-like"/>
    <property type="match status" value="1"/>
</dbReference>
<protein>
    <recommendedName>
        <fullName evidence="3">Thioredoxin domain-containing protein</fullName>
    </recommendedName>
</protein>
<dbReference type="KEGG" id="pmaw:MACH26_27670"/>
<dbReference type="Proteomes" id="UP001333710">
    <property type="component" value="Chromosome"/>
</dbReference>
<proteinExistence type="predicted"/>
<accession>A0AA48KQ08</accession>
<name>A0AA48KQ08_9ALTE</name>
<sequence>MNTREKSLQDISIEEIDNKVAKKESFVLNLVASWCPDCTEKQAPNLPAFEQNLMGSELSLYNIVVQHNKGEFLSAVHQGLVEQLGGHGYPRTVLFVSGQAIDTDNVEITSIEQLAALADKFKARIKKPA</sequence>
<reference evidence="1" key="1">
    <citation type="submission" date="2023-01" db="EMBL/GenBank/DDBJ databases">
        <title>Complete genome sequence of Planctobacterium marinum strain Dej080120_11.</title>
        <authorList>
            <person name="Ueki S."/>
            <person name="Maruyama F."/>
        </authorList>
    </citation>
    <scope>NUCLEOTIDE SEQUENCE</scope>
    <source>
        <strain evidence="1">Dej080120_11</strain>
    </source>
</reference>
<organism evidence="1 2">
    <name type="scientific">Planctobacterium marinum</name>
    <dbReference type="NCBI Taxonomy" id="1631968"/>
    <lineage>
        <taxon>Bacteria</taxon>
        <taxon>Pseudomonadati</taxon>
        <taxon>Pseudomonadota</taxon>
        <taxon>Gammaproteobacteria</taxon>
        <taxon>Alteromonadales</taxon>
        <taxon>Alteromonadaceae</taxon>
        <taxon>Planctobacterium</taxon>
    </lineage>
</organism>
<dbReference type="EMBL" id="AP027272">
    <property type="protein sequence ID" value="BDX07246.1"/>
    <property type="molecule type" value="Genomic_DNA"/>
</dbReference>
<dbReference type="AlphaFoldDB" id="A0AA48KQ08"/>
<evidence type="ECO:0000313" key="2">
    <source>
        <dbReference type="Proteomes" id="UP001333710"/>
    </source>
</evidence>
<dbReference type="RefSeq" id="WP_338293227.1">
    <property type="nucleotide sequence ID" value="NZ_AP027272.1"/>
</dbReference>